<sequence length="133" mass="14628">MLTPDQIDTAARHFIIAAIWADCPEGTHPRATSQARNAAWVFVERFSAAHPDMCAAAMECDGYGSHPDAGSPAAAFGHDLFLTCAGHGAGFSDRRELGELGDRISDAIRAEWRRWHLETEFYRGWLYLHAAGV</sequence>
<proteinExistence type="predicted"/>
<evidence type="ECO:0000313" key="2">
    <source>
        <dbReference type="Proteomes" id="UP000009012"/>
    </source>
</evidence>
<protein>
    <submittedName>
        <fullName evidence="1">Uncharacterized protein</fullName>
    </submittedName>
</protein>
<organism evidence="1 2">
    <name type="scientific">Burkholderia phage vB_BceS_AH2</name>
    <dbReference type="NCBI Taxonomy" id="1133022"/>
    <lineage>
        <taxon>Viruses</taxon>
        <taxon>Duplodnaviria</taxon>
        <taxon>Heunggongvirae</taxon>
        <taxon>Uroviricota</taxon>
        <taxon>Caudoviricetes</taxon>
        <taxon>Casjensviridae</taxon>
        <taxon>Ahduovirus</taxon>
        <taxon>Ahduovirus AH2</taxon>
        <taxon>Burkholderia virus AH2</taxon>
    </lineage>
</organism>
<dbReference type="Proteomes" id="UP000009012">
    <property type="component" value="Segment"/>
</dbReference>
<reference evidence="1 2" key="1">
    <citation type="journal article" date="2012" name="BMC Genomics">
        <title>Comparative analysis of two phenotypically-similar but genomically-distinct Burkholderia cenocepacia-specific bacteriophages.</title>
        <authorList>
            <person name="Lynch K.H."/>
            <person name="Stothard P."/>
            <person name="Dennis J.J."/>
        </authorList>
    </citation>
    <scope>NUCLEOTIDE SEQUENCE [LARGE SCALE GENOMIC DNA]</scope>
</reference>
<accession>I6NSF3</accession>
<gene>
    <name evidence="1" type="ORF">AH2_00011</name>
</gene>
<evidence type="ECO:0000313" key="1">
    <source>
        <dbReference type="EMBL" id="AEY69522.1"/>
    </source>
</evidence>
<dbReference type="GeneID" id="13405270"/>
<name>I6NSF3_9CAUD</name>
<dbReference type="EMBL" id="JN564907">
    <property type="protein sequence ID" value="AEY69522.1"/>
    <property type="molecule type" value="Genomic_DNA"/>
</dbReference>
<dbReference type="OrthoDB" id="27512at10239"/>
<keyword evidence="2" id="KW-1185">Reference proteome</keyword>
<dbReference type="KEGG" id="vg:13405270"/>
<dbReference type="RefSeq" id="YP_006561095.1">
    <property type="nucleotide sequence ID" value="NC_018283.1"/>
</dbReference>